<dbReference type="Gene3D" id="3.40.720.10">
    <property type="entry name" value="Alkaline Phosphatase, subunit A"/>
    <property type="match status" value="1"/>
</dbReference>
<dbReference type="SUPFAM" id="SSF53649">
    <property type="entry name" value="Alkaline phosphatase-like"/>
    <property type="match status" value="1"/>
</dbReference>
<dbReference type="InterPro" id="IPR017850">
    <property type="entry name" value="Alkaline_phosphatase_core_sf"/>
</dbReference>
<reference evidence="1" key="1">
    <citation type="submission" date="2020-11" db="EMBL/GenBank/DDBJ databases">
        <authorList>
            <person name="Tran Van P."/>
        </authorList>
    </citation>
    <scope>NUCLEOTIDE SEQUENCE</scope>
</reference>
<gene>
    <name evidence="1" type="ORF">NMOB1V02_LOCUS11915</name>
</gene>
<organism evidence="1">
    <name type="scientific">Notodromas monacha</name>
    <dbReference type="NCBI Taxonomy" id="399045"/>
    <lineage>
        <taxon>Eukaryota</taxon>
        <taxon>Metazoa</taxon>
        <taxon>Ecdysozoa</taxon>
        <taxon>Arthropoda</taxon>
        <taxon>Crustacea</taxon>
        <taxon>Oligostraca</taxon>
        <taxon>Ostracoda</taxon>
        <taxon>Podocopa</taxon>
        <taxon>Podocopida</taxon>
        <taxon>Cypridocopina</taxon>
        <taxon>Cypridoidea</taxon>
        <taxon>Cyprididae</taxon>
        <taxon>Notodromas</taxon>
    </lineage>
</organism>
<dbReference type="Proteomes" id="UP000678499">
    <property type="component" value="Unassembled WGS sequence"/>
</dbReference>
<evidence type="ECO:0000313" key="1">
    <source>
        <dbReference type="EMBL" id="CAD7284308.1"/>
    </source>
</evidence>
<dbReference type="InterPro" id="IPR004245">
    <property type="entry name" value="DUF229"/>
</dbReference>
<accession>A0A7R9C1M9</accession>
<proteinExistence type="predicted"/>
<dbReference type="GO" id="GO:0005615">
    <property type="term" value="C:extracellular space"/>
    <property type="evidence" value="ECO:0007669"/>
    <property type="project" value="TreeGrafter"/>
</dbReference>
<evidence type="ECO:0000313" key="2">
    <source>
        <dbReference type="Proteomes" id="UP000678499"/>
    </source>
</evidence>
<sequence>MAAVNQNWNPASWKWTRPETWNALYQGFAGGTGIAGGVAMAHNFARTANMIQKMSKVLHVSQKTAGRLFLTGSYGVGTGLAYAHGVLSNNGSGAFWEWDFTNPATWSSVIDGFDIGMGWPQASIEMLRGLGKISRNPKKLFGYLEKNTSKRQALKNIFKNPKHPLYKTFGGMVAVYFMGSSASGTLDITQWDFNSFSTYENILNGVFLGKDTSNLLKFTRETNNLKLSNRPSFKKKSHWFNGLKTQLGSVANFFTATMYQKIMQKFQSSSYFKTLKDGYLKKIVEITMKRCLLDPGCGSRARVGAKASDWLEKVESKTSWRQDFDFSEGMLQEYTKALWKTYSNEPKFFLAIQAQFSHAGIGNKLPGIDSDVVDFLRWFKTSSFSNDTVLMIFSDHGERDNNAPQNLFKEVTLNIQRPMFFIQFPEWVIERIPAEFETLVNNSVLLTSMADVYATIRHLVSNDTAHQLTEDGQSLLEPLSKTRTCETLRLSDHVCNCHHDFPFQSERCIISNHVVHNAAGAVLTYLHNLLHSALSSGLNLPGRIVEESDVLFLQNVIGGRYPGEHILSKDLCLTWHLVSVDAVIVDSKFITSTEVRMKLDLSLTVSPGPSHFRATVIYSQGKNETSGSDGEYYEVIAVSRLDLFAPTATCVRSTLRKIEPFCFCPERNVSWFMVPNE</sequence>
<name>A0A7R9C1M9_9CRUS</name>
<protein>
    <submittedName>
        <fullName evidence="1">Uncharacterized protein</fullName>
    </submittedName>
</protein>
<dbReference type="PANTHER" id="PTHR10974:SF1">
    <property type="entry name" value="FI08016P-RELATED"/>
    <property type="match status" value="1"/>
</dbReference>
<dbReference type="PANTHER" id="PTHR10974">
    <property type="entry name" value="FI08016P-RELATED"/>
    <property type="match status" value="1"/>
</dbReference>
<dbReference type="Pfam" id="PF02995">
    <property type="entry name" value="DUF229"/>
    <property type="match status" value="1"/>
</dbReference>
<dbReference type="EMBL" id="OA889752">
    <property type="protein sequence ID" value="CAD7284308.1"/>
    <property type="molecule type" value="Genomic_DNA"/>
</dbReference>
<dbReference type="AlphaFoldDB" id="A0A7R9C1M9"/>
<keyword evidence="2" id="KW-1185">Reference proteome</keyword>
<dbReference type="EMBL" id="CAJPEX010007715">
    <property type="protein sequence ID" value="CAG0924460.1"/>
    <property type="molecule type" value="Genomic_DNA"/>
</dbReference>
<dbReference type="OrthoDB" id="413313at2759"/>